<feature type="transmembrane region" description="Helical" evidence="6">
    <location>
        <begin position="43"/>
        <end position="74"/>
    </location>
</feature>
<dbReference type="GO" id="GO:0016020">
    <property type="term" value="C:membrane"/>
    <property type="evidence" value="ECO:0007669"/>
    <property type="project" value="UniProtKB-SubCell"/>
</dbReference>
<evidence type="ECO:0000256" key="2">
    <source>
        <dbReference type="ARBA" id="ARBA00008573"/>
    </source>
</evidence>
<dbReference type="Pfam" id="PF03134">
    <property type="entry name" value="TB2_DP1_HVA22"/>
    <property type="match status" value="1"/>
</dbReference>
<dbReference type="WBParaSite" id="nRc.2.0.1.t41367-RA">
    <property type="protein sequence ID" value="nRc.2.0.1.t41367-RA"/>
    <property type="gene ID" value="nRc.2.0.1.g41367"/>
</dbReference>
<feature type="transmembrane region" description="Helical" evidence="6">
    <location>
        <begin position="94"/>
        <end position="124"/>
    </location>
</feature>
<evidence type="ECO:0000256" key="1">
    <source>
        <dbReference type="ARBA" id="ARBA00004141"/>
    </source>
</evidence>
<keyword evidence="4 6" id="KW-1133">Transmembrane helix</keyword>
<sequence>MAGSVVNTKMNKYRDDLNKMLHEPNTVNNYLAKLEEKTNIPRLYVVLGFVAICALYLIFGYFAELACNFVGFVYPAYMSFKAIESPSKDDDTQWLTYWVVFAVFNVIEFASDVIVGWFPFYWLVKCALMLYLHLPMTKGAEKLYNAYIRPWALKHQAKVDSVLGKAKMVGETLEAEAKKHMN</sequence>
<keyword evidence="3 6" id="KW-0812">Transmembrane</keyword>
<comment type="subcellular location">
    <subcellularLocation>
        <location evidence="1 6">Membrane</location>
        <topology evidence="1 6">Multi-pass membrane protein</topology>
    </subcellularLocation>
</comment>
<keyword evidence="5 6" id="KW-0472">Membrane</keyword>
<evidence type="ECO:0000256" key="3">
    <source>
        <dbReference type="ARBA" id="ARBA00022692"/>
    </source>
</evidence>
<dbReference type="Proteomes" id="UP000887565">
    <property type="component" value="Unplaced"/>
</dbReference>
<evidence type="ECO:0000256" key="5">
    <source>
        <dbReference type="ARBA" id="ARBA00023136"/>
    </source>
</evidence>
<comment type="similarity">
    <text evidence="2 6">Belongs to the DP1 family.</text>
</comment>
<organism evidence="7 8">
    <name type="scientific">Romanomermis culicivorax</name>
    <name type="common">Nematode worm</name>
    <dbReference type="NCBI Taxonomy" id="13658"/>
    <lineage>
        <taxon>Eukaryota</taxon>
        <taxon>Metazoa</taxon>
        <taxon>Ecdysozoa</taxon>
        <taxon>Nematoda</taxon>
        <taxon>Enoplea</taxon>
        <taxon>Dorylaimia</taxon>
        <taxon>Mermithida</taxon>
        <taxon>Mermithoidea</taxon>
        <taxon>Mermithidae</taxon>
        <taxon>Romanomermis</taxon>
    </lineage>
</organism>
<evidence type="ECO:0000313" key="7">
    <source>
        <dbReference type="Proteomes" id="UP000887565"/>
    </source>
</evidence>
<dbReference type="InterPro" id="IPR004345">
    <property type="entry name" value="TB2_DP1_HVA22"/>
</dbReference>
<dbReference type="PANTHER" id="PTHR12300:SF161">
    <property type="entry name" value="RECEPTOR EXPRESSION-ENHANCING PROTEIN"/>
    <property type="match status" value="1"/>
</dbReference>
<keyword evidence="7" id="KW-1185">Reference proteome</keyword>
<dbReference type="OMA" id="AWNGSQM"/>
<evidence type="ECO:0000256" key="6">
    <source>
        <dbReference type="RuleBase" id="RU362006"/>
    </source>
</evidence>
<dbReference type="AlphaFoldDB" id="A0A915KRH8"/>
<evidence type="ECO:0000313" key="8">
    <source>
        <dbReference type="WBParaSite" id="nRc.2.0.1.t41367-RA"/>
    </source>
</evidence>
<evidence type="ECO:0000256" key="4">
    <source>
        <dbReference type="ARBA" id="ARBA00022989"/>
    </source>
</evidence>
<accession>A0A915KRH8</accession>
<dbReference type="PANTHER" id="PTHR12300">
    <property type="entry name" value="HVA22-LIKE PROTEINS"/>
    <property type="match status" value="1"/>
</dbReference>
<reference evidence="8" key="1">
    <citation type="submission" date="2022-11" db="UniProtKB">
        <authorList>
            <consortium name="WormBaseParasite"/>
        </authorList>
    </citation>
    <scope>IDENTIFICATION</scope>
</reference>
<proteinExistence type="inferred from homology"/>
<protein>
    <recommendedName>
        <fullName evidence="6">Receptor expression-enhancing protein</fullName>
    </recommendedName>
</protein>
<name>A0A915KRH8_ROMCU</name>